<dbReference type="Pfam" id="PF04542">
    <property type="entry name" value="Sigma70_r2"/>
    <property type="match status" value="1"/>
</dbReference>
<dbReference type="InterPro" id="IPR039425">
    <property type="entry name" value="RNA_pol_sigma-70-like"/>
</dbReference>
<dbReference type="GO" id="GO:0006352">
    <property type="term" value="P:DNA-templated transcription initiation"/>
    <property type="evidence" value="ECO:0007669"/>
    <property type="project" value="InterPro"/>
</dbReference>
<dbReference type="EMBL" id="CP114014">
    <property type="protein sequence ID" value="XAY05963.1"/>
    <property type="molecule type" value="Genomic_DNA"/>
</dbReference>
<dbReference type="PANTHER" id="PTHR43133:SF8">
    <property type="entry name" value="RNA POLYMERASE SIGMA FACTOR HI_1459-RELATED"/>
    <property type="match status" value="1"/>
</dbReference>
<evidence type="ECO:0000256" key="2">
    <source>
        <dbReference type="ARBA" id="ARBA00023015"/>
    </source>
</evidence>
<dbReference type="InterPro" id="IPR013324">
    <property type="entry name" value="RNA_pol_sigma_r3/r4-like"/>
</dbReference>
<organism evidence="8">
    <name type="scientific">Paraconexibacter sp. AEG42_29</name>
    <dbReference type="NCBI Taxonomy" id="2997339"/>
    <lineage>
        <taxon>Bacteria</taxon>
        <taxon>Bacillati</taxon>
        <taxon>Actinomycetota</taxon>
        <taxon>Thermoleophilia</taxon>
        <taxon>Solirubrobacterales</taxon>
        <taxon>Paraconexibacteraceae</taxon>
        <taxon>Paraconexibacter</taxon>
    </lineage>
</organism>
<dbReference type="RefSeq" id="WP_354697196.1">
    <property type="nucleotide sequence ID" value="NZ_CP114014.1"/>
</dbReference>
<proteinExistence type="inferred from homology"/>
<dbReference type="GO" id="GO:0003677">
    <property type="term" value="F:DNA binding"/>
    <property type="evidence" value="ECO:0007669"/>
    <property type="project" value="UniProtKB-KW"/>
</dbReference>
<keyword evidence="2" id="KW-0805">Transcription regulation</keyword>
<dbReference type="InterPro" id="IPR014284">
    <property type="entry name" value="RNA_pol_sigma-70_dom"/>
</dbReference>
<evidence type="ECO:0000256" key="3">
    <source>
        <dbReference type="ARBA" id="ARBA00023082"/>
    </source>
</evidence>
<dbReference type="InterPro" id="IPR013325">
    <property type="entry name" value="RNA_pol_sigma_r2"/>
</dbReference>
<keyword evidence="3" id="KW-0731">Sigma factor</keyword>
<accession>A0AAU7AWD6</accession>
<name>A0AAU7AWD6_9ACTN</name>
<evidence type="ECO:0000256" key="1">
    <source>
        <dbReference type="ARBA" id="ARBA00010641"/>
    </source>
</evidence>
<sequence length="185" mass="20591">MTSDDDIQALRRSVSEPAAFDALFVRHHIAIRRYLHARVGDAALAEDLAAETFVRAFAARARFRDQGHGVRAWLFQIATNLLRDEIRAGHRRSRAAAPEAVSVAAPDLPADPALGELLRQLPREQLEVLLLHAWADLGYEEIAVALDIRVGTVRSRLHRARAHLRRSLPTLEPARPAVRPGRSTT</sequence>
<dbReference type="SUPFAM" id="SSF88659">
    <property type="entry name" value="Sigma3 and sigma4 domains of RNA polymerase sigma factors"/>
    <property type="match status" value="1"/>
</dbReference>
<dbReference type="SUPFAM" id="SSF88946">
    <property type="entry name" value="Sigma2 domain of RNA polymerase sigma factors"/>
    <property type="match status" value="1"/>
</dbReference>
<evidence type="ECO:0000313" key="8">
    <source>
        <dbReference type="EMBL" id="XAY05963.1"/>
    </source>
</evidence>
<dbReference type="Pfam" id="PF08281">
    <property type="entry name" value="Sigma70_r4_2"/>
    <property type="match status" value="1"/>
</dbReference>
<dbReference type="KEGG" id="parq:DSM112329_02824"/>
<dbReference type="GO" id="GO:0016987">
    <property type="term" value="F:sigma factor activity"/>
    <property type="evidence" value="ECO:0007669"/>
    <property type="project" value="UniProtKB-KW"/>
</dbReference>
<comment type="similarity">
    <text evidence="1">Belongs to the sigma-70 factor family. ECF subfamily.</text>
</comment>
<evidence type="ECO:0000256" key="4">
    <source>
        <dbReference type="ARBA" id="ARBA00023125"/>
    </source>
</evidence>
<dbReference type="InterPro" id="IPR007627">
    <property type="entry name" value="RNA_pol_sigma70_r2"/>
</dbReference>
<dbReference type="Gene3D" id="1.10.10.10">
    <property type="entry name" value="Winged helix-like DNA-binding domain superfamily/Winged helix DNA-binding domain"/>
    <property type="match status" value="1"/>
</dbReference>
<dbReference type="CDD" id="cd06171">
    <property type="entry name" value="Sigma70_r4"/>
    <property type="match status" value="1"/>
</dbReference>
<reference evidence="8" key="1">
    <citation type="submission" date="2022-12" db="EMBL/GenBank/DDBJ databases">
        <title>Paraconexibacter alkalitolerans sp. nov. and Baekduia alba sp. nov., isolated from soil and emended description of the genera Paraconexibacter (Chun et al., 2020) and Baekduia (An et al., 2020).</title>
        <authorList>
            <person name="Vieira S."/>
            <person name="Huber K.J."/>
            <person name="Geppert A."/>
            <person name="Wolf J."/>
            <person name="Neumann-Schaal M."/>
            <person name="Muesken M."/>
            <person name="Overmann J."/>
        </authorList>
    </citation>
    <scope>NUCLEOTIDE SEQUENCE</scope>
    <source>
        <strain evidence="8">AEG42_29</strain>
    </source>
</reference>
<dbReference type="PANTHER" id="PTHR43133">
    <property type="entry name" value="RNA POLYMERASE ECF-TYPE SIGMA FACTO"/>
    <property type="match status" value="1"/>
</dbReference>
<dbReference type="AlphaFoldDB" id="A0AAU7AWD6"/>
<protein>
    <submittedName>
        <fullName evidence="8">ECF RNA polymerase sigma factor SigE</fullName>
    </submittedName>
</protein>
<gene>
    <name evidence="8" type="primary">sigE_1</name>
    <name evidence="8" type="ORF">DSM112329_02824</name>
</gene>
<dbReference type="Gene3D" id="1.10.1740.10">
    <property type="match status" value="1"/>
</dbReference>
<feature type="domain" description="RNA polymerase sigma-70 region 2" evidence="6">
    <location>
        <begin position="23"/>
        <end position="91"/>
    </location>
</feature>
<dbReference type="InterPro" id="IPR036388">
    <property type="entry name" value="WH-like_DNA-bd_sf"/>
</dbReference>
<evidence type="ECO:0000256" key="5">
    <source>
        <dbReference type="ARBA" id="ARBA00023163"/>
    </source>
</evidence>
<dbReference type="InterPro" id="IPR013249">
    <property type="entry name" value="RNA_pol_sigma70_r4_t2"/>
</dbReference>
<feature type="domain" description="RNA polymerase sigma factor 70 region 4 type 2" evidence="7">
    <location>
        <begin position="113"/>
        <end position="164"/>
    </location>
</feature>
<dbReference type="NCBIfam" id="TIGR02937">
    <property type="entry name" value="sigma70-ECF"/>
    <property type="match status" value="1"/>
</dbReference>
<evidence type="ECO:0000259" key="7">
    <source>
        <dbReference type="Pfam" id="PF08281"/>
    </source>
</evidence>
<evidence type="ECO:0000259" key="6">
    <source>
        <dbReference type="Pfam" id="PF04542"/>
    </source>
</evidence>
<keyword evidence="5" id="KW-0804">Transcription</keyword>
<keyword evidence="4" id="KW-0238">DNA-binding</keyword>